<dbReference type="HOGENOM" id="CLU_2097240_0_0_1"/>
<gene>
    <name evidence="1" type="ORF">KUCA_T00004994001</name>
</gene>
<dbReference type="GeneID" id="34522385"/>
<sequence>MKLRLYWSNTVLCMLNASKVLKYCNYRVWGKYILEGRSARRALSLTWRPERAAPAEAVLSIVILVCLLDLCEMIKAGKRHLFKRKCNWKHVKWSRSGVNSGKMVLPWYDVTHRQMH</sequence>
<reference evidence="1" key="1">
    <citation type="submission" date="2013-12" db="EMBL/GenBank/DDBJ databases">
        <authorList>
            <person name="Genoscope - CEA"/>
        </authorList>
    </citation>
    <scope>NUCLEOTIDE SEQUENCE</scope>
    <source>
        <strain evidence="1">CBS 1993</strain>
    </source>
</reference>
<dbReference type="EMBL" id="HG793130">
    <property type="protein sequence ID" value="CDK29008.1"/>
    <property type="molecule type" value="Genomic_DNA"/>
</dbReference>
<reference evidence="1" key="2">
    <citation type="submission" date="2014-02" db="EMBL/GenBank/DDBJ databases">
        <title>Complete DNA sequence of /Kuraishia capsulata/ illustrates novel genomic features among budding yeasts (/Saccharomycotina/).</title>
        <authorList>
            <person name="Morales L."/>
            <person name="Noel B."/>
            <person name="Porcel B."/>
            <person name="Marcet-Houben M."/>
            <person name="Hullo M-F."/>
            <person name="Sacerdot C."/>
            <person name="Tekaia F."/>
            <person name="Leh-Louis V."/>
            <person name="Despons L."/>
            <person name="Khanna V."/>
            <person name="Aury J-M."/>
            <person name="Barbe V."/>
            <person name="Couloux A."/>
            <person name="Labadie K."/>
            <person name="Pelletier E."/>
            <person name="Souciet J-L."/>
            <person name="Boekhout T."/>
            <person name="Gabaldon T."/>
            <person name="Wincker P."/>
            <person name="Dujon B."/>
        </authorList>
    </citation>
    <scope>NUCLEOTIDE SEQUENCE</scope>
    <source>
        <strain evidence="1">CBS 1993</strain>
    </source>
</reference>
<dbReference type="RefSeq" id="XP_022460997.1">
    <property type="nucleotide sequence ID" value="XM_022606135.1"/>
</dbReference>
<accession>W6MRN9</accession>
<keyword evidence="2" id="KW-1185">Reference proteome</keyword>
<dbReference type="Proteomes" id="UP000019384">
    <property type="component" value="Unassembled WGS sequence"/>
</dbReference>
<dbReference type="AlphaFoldDB" id="W6MRN9"/>
<organism evidence="1 2">
    <name type="scientific">Kuraishia capsulata CBS 1993</name>
    <dbReference type="NCBI Taxonomy" id="1382522"/>
    <lineage>
        <taxon>Eukaryota</taxon>
        <taxon>Fungi</taxon>
        <taxon>Dikarya</taxon>
        <taxon>Ascomycota</taxon>
        <taxon>Saccharomycotina</taxon>
        <taxon>Pichiomycetes</taxon>
        <taxon>Pichiales</taxon>
        <taxon>Pichiaceae</taxon>
        <taxon>Kuraishia</taxon>
    </lineage>
</organism>
<evidence type="ECO:0000313" key="1">
    <source>
        <dbReference type="EMBL" id="CDK29008.1"/>
    </source>
</evidence>
<proteinExistence type="predicted"/>
<name>W6MRN9_9ASCO</name>
<evidence type="ECO:0000313" key="2">
    <source>
        <dbReference type="Proteomes" id="UP000019384"/>
    </source>
</evidence>
<protein>
    <submittedName>
        <fullName evidence="1">Uncharacterized protein</fullName>
    </submittedName>
</protein>